<accession>A0AAD9Z556</accession>
<protein>
    <submittedName>
        <fullName evidence="2">Uncharacterized protein</fullName>
    </submittedName>
</protein>
<feature type="region of interest" description="Disordered" evidence="1">
    <location>
        <begin position="79"/>
        <end position="104"/>
    </location>
</feature>
<evidence type="ECO:0000256" key="1">
    <source>
        <dbReference type="SAM" id="MobiDB-lite"/>
    </source>
</evidence>
<sequence>MGCGNSHFNYFKRPIIRDTINDDNPTPNPIRALWLNPEPAPLLLLPPAEFVGEDRGVPETERVTVAVLSLEVGVAFAEEPPAAESHRNLTAENPLGTAEEQSFC</sequence>
<evidence type="ECO:0000313" key="2">
    <source>
        <dbReference type="EMBL" id="KAK3170853.1"/>
    </source>
</evidence>
<reference evidence="2" key="1">
    <citation type="submission" date="2022-11" db="EMBL/GenBank/DDBJ databases">
        <title>Chromosomal genome sequence assembly and mating type (MAT) locus characterization of the leprose asexual lichenized fungus Lepraria neglecta (Nyl.) Erichsen.</title>
        <authorList>
            <person name="Allen J.L."/>
            <person name="Pfeffer B."/>
        </authorList>
    </citation>
    <scope>NUCLEOTIDE SEQUENCE</scope>
    <source>
        <strain evidence="2">Allen 5258</strain>
    </source>
</reference>
<keyword evidence="3" id="KW-1185">Reference proteome</keyword>
<dbReference type="EMBL" id="JASNWA010000008">
    <property type="protein sequence ID" value="KAK3170853.1"/>
    <property type="molecule type" value="Genomic_DNA"/>
</dbReference>
<name>A0AAD9Z556_9LECA</name>
<comment type="caution">
    <text evidence="2">The sequence shown here is derived from an EMBL/GenBank/DDBJ whole genome shotgun (WGS) entry which is preliminary data.</text>
</comment>
<proteinExistence type="predicted"/>
<evidence type="ECO:0000313" key="3">
    <source>
        <dbReference type="Proteomes" id="UP001276659"/>
    </source>
</evidence>
<gene>
    <name evidence="2" type="ORF">OEA41_002937</name>
</gene>
<dbReference type="Proteomes" id="UP001276659">
    <property type="component" value="Unassembled WGS sequence"/>
</dbReference>
<organism evidence="2 3">
    <name type="scientific">Lepraria neglecta</name>
    <dbReference type="NCBI Taxonomy" id="209136"/>
    <lineage>
        <taxon>Eukaryota</taxon>
        <taxon>Fungi</taxon>
        <taxon>Dikarya</taxon>
        <taxon>Ascomycota</taxon>
        <taxon>Pezizomycotina</taxon>
        <taxon>Lecanoromycetes</taxon>
        <taxon>OSLEUM clade</taxon>
        <taxon>Lecanoromycetidae</taxon>
        <taxon>Lecanorales</taxon>
        <taxon>Lecanorineae</taxon>
        <taxon>Stereocaulaceae</taxon>
        <taxon>Lepraria</taxon>
    </lineage>
</organism>
<dbReference type="AlphaFoldDB" id="A0AAD9Z556"/>